<sequence>NENSDVTNKNISTDTDRLELKVFEFQSSIHPLLTSINSGELAFVEKQRSAHSNIQWYPDSVDQYRRHKLFDKPSEQWWFCIPKAFWK</sequence>
<reference evidence="1" key="1">
    <citation type="submission" date="2021-02" db="EMBL/GenBank/DDBJ databases">
        <authorList>
            <person name="Nowell W R."/>
        </authorList>
    </citation>
    <scope>NUCLEOTIDE SEQUENCE</scope>
</reference>
<keyword evidence="2" id="KW-1185">Reference proteome</keyword>
<accession>A0A816AD47</accession>
<name>A0A816AD47_ADIRI</name>
<dbReference type="AlphaFoldDB" id="A0A816AD47"/>
<dbReference type="Proteomes" id="UP000663828">
    <property type="component" value="Unassembled WGS sequence"/>
</dbReference>
<dbReference type="EMBL" id="CAJNOR010006407">
    <property type="protein sequence ID" value="CAF1594515.1"/>
    <property type="molecule type" value="Genomic_DNA"/>
</dbReference>
<protein>
    <submittedName>
        <fullName evidence="1">Uncharacterized protein</fullName>
    </submittedName>
</protein>
<proteinExistence type="predicted"/>
<evidence type="ECO:0000313" key="2">
    <source>
        <dbReference type="Proteomes" id="UP000663828"/>
    </source>
</evidence>
<gene>
    <name evidence="1" type="ORF">XAT740_LOCUS46933</name>
</gene>
<organism evidence="1 2">
    <name type="scientific">Adineta ricciae</name>
    <name type="common">Rotifer</name>
    <dbReference type="NCBI Taxonomy" id="249248"/>
    <lineage>
        <taxon>Eukaryota</taxon>
        <taxon>Metazoa</taxon>
        <taxon>Spiralia</taxon>
        <taxon>Gnathifera</taxon>
        <taxon>Rotifera</taxon>
        <taxon>Eurotatoria</taxon>
        <taxon>Bdelloidea</taxon>
        <taxon>Adinetida</taxon>
        <taxon>Adinetidae</taxon>
        <taxon>Adineta</taxon>
    </lineage>
</organism>
<feature type="non-terminal residue" evidence="1">
    <location>
        <position position="1"/>
    </location>
</feature>
<comment type="caution">
    <text evidence="1">The sequence shown here is derived from an EMBL/GenBank/DDBJ whole genome shotgun (WGS) entry which is preliminary data.</text>
</comment>
<evidence type="ECO:0000313" key="1">
    <source>
        <dbReference type="EMBL" id="CAF1594515.1"/>
    </source>
</evidence>